<dbReference type="GO" id="GO:0016579">
    <property type="term" value="P:protein deubiquitination"/>
    <property type="evidence" value="ECO:0007669"/>
    <property type="project" value="InterPro"/>
</dbReference>
<dbReference type="AlphaFoldDB" id="A0A9F7R1R0"/>
<feature type="region of interest" description="Disordered" evidence="3">
    <location>
        <begin position="1"/>
        <end position="31"/>
    </location>
</feature>
<organism evidence="5 6">
    <name type="scientific">Ictalurus punctatus</name>
    <name type="common">Channel catfish</name>
    <name type="synonym">Silurus punctatus</name>
    <dbReference type="NCBI Taxonomy" id="7998"/>
    <lineage>
        <taxon>Eukaryota</taxon>
        <taxon>Metazoa</taxon>
        <taxon>Chordata</taxon>
        <taxon>Craniata</taxon>
        <taxon>Vertebrata</taxon>
        <taxon>Euteleostomi</taxon>
        <taxon>Actinopterygii</taxon>
        <taxon>Neopterygii</taxon>
        <taxon>Teleostei</taxon>
        <taxon>Ostariophysi</taxon>
        <taxon>Siluriformes</taxon>
        <taxon>Ictaluridae</taxon>
        <taxon>Ictalurus</taxon>
    </lineage>
</organism>
<dbReference type="GeneID" id="108267078"/>
<dbReference type="Proteomes" id="UP000221080">
    <property type="component" value="Chromosome 7"/>
</dbReference>
<name>A0A9F7R1R0_ICTPU</name>
<dbReference type="GO" id="GO:0004843">
    <property type="term" value="F:cysteine-type deubiquitinase activity"/>
    <property type="evidence" value="ECO:0007669"/>
    <property type="project" value="UniProtKB-UniRule"/>
</dbReference>
<keyword evidence="1" id="KW-0788">Thiol protease</keyword>
<dbReference type="PROSITE" id="PS00972">
    <property type="entry name" value="USP_1"/>
    <property type="match status" value="1"/>
</dbReference>
<keyword evidence="2" id="KW-0175">Coiled coil</keyword>
<evidence type="ECO:0000313" key="6">
    <source>
        <dbReference type="RefSeq" id="XP_053537170.1"/>
    </source>
</evidence>
<dbReference type="InterPro" id="IPR001394">
    <property type="entry name" value="Peptidase_C19_UCH"/>
</dbReference>
<reference evidence="6" key="2">
    <citation type="submission" date="2025-08" db="UniProtKB">
        <authorList>
            <consortium name="RefSeq"/>
        </authorList>
    </citation>
    <scope>IDENTIFICATION</scope>
    <source>
        <tissue evidence="6">Blood</tissue>
    </source>
</reference>
<evidence type="ECO:0000313" key="5">
    <source>
        <dbReference type="Proteomes" id="UP000221080"/>
    </source>
</evidence>
<dbReference type="GO" id="GO:0000082">
    <property type="term" value="P:G1/S transition of mitotic cell cycle"/>
    <property type="evidence" value="ECO:0007669"/>
    <property type="project" value="TreeGrafter"/>
</dbReference>
<dbReference type="InterPro" id="IPR050164">
    <property type="entry name" value="Peptidase_C19"/>
</dbReference>
<dbReference type="PANTHER" id="PTHR24006">
    <property type="entry name" value="UBIQUITIN CARBOXYL-TERMINAL HYDROLASE"/>
    <property type="match status" value="1"/>
</dbReference>
<reference evidence="5" key="1">
    <citation type="journal article" date="2016" name="Nat. Commun.">
        <title>The channel catfish genome sequence provides insights into the evolution of scale formation in teleosts.</title>
        <authorList>
            <person name="Liu Z."/>
            <person name="Liu S."/>
            <person name="Yao J."/>
            <person name="Bao L."/>
            <person name="Zhang J."/>
            <person name="Li Y."/>
            <person name="Jiang C."/>
            <person name="Sun L."/>
            <person name="Wang R."/>
            <person name="Zhang Y."/>
            <person name="Zhou T."/>
            <person name="Zeng Q."/>
            <person name="Fu Q."/>
            <person name="Gao S."/>
            <person name="Li N."/>
            <person name="Koren S."/>
            <person name="Jiang Y."/>
            <person name="Zimin A."/>
            <person name="Xu P."/>
            <person name="Phillippy A.M."/>
            <person name="Geng X."/>
            <person name="Song L."/>
            <person name="Sun F."/>
            <person name="Li C."/>
            <person name="Wang X."/>
            <person name="Chen A."/>
            <person name="Jin Y."/>
            <person name="Yuan Z."/>
            <person name="Yang Y."/>
            <person name="Tan S."/>
            <person name="Peatman E."/>
            <person name="Lu J."/>
            <person name="Qin Z."/>
            <person name="Dunham R."/>
            <person name="Li Z."/>
            <person name="Sonstegard T."/>
            <person name="Feng J."/>
            <person name="Danzmann R.G."/>
            <person name="Schroeder S."/>
            <person name="Scheffler B."/>
            <person name="Duke M.V."/>
            <person name="Ballard L."/>
            <person name="Kucuktas H."/>
            <person name="Kaltenboeck L."/>
            <person name="Liu H."/>
            <person name="Armbruster J."/>
            <person name="Xie Y."/>
            <person name="Kirby M.L."/>
            <person name="Tian Y."/>
            <person name="Flanagan M.E."/>
            <person name="Mu W."/>
            <person name="Waldbieser G.C."/>
        </authorList>
    </citation>
    <scope>NUCLEOTIDE SEQUENCE [LARGE SCALE GENOMIC DNA]</scope>
    <source>
        <strain evidence="5">SDA103</strain>
    </source>
</reference>
<dbReference type="PROSITE" id="PS50235">
    <property type="entry name" value="USP_3"/>
    <property type="match status" value="1"/>
</dbReference>
<feature type="region of interest" description="Disordered" evidence="3">
    <location>
        <begin position="332"/>
        <end position="379"/>
    </location>
</feature>
<dbReference type="OrthoDB" id="289038at2759"/>
<feature type="compositionally biased region" description="Polar residues" evidence="3">
    <location>
        <begin position="342"/>
        <end position="379"/>
    </location>
</feature>
<dbReference type="Gene3D" id="3.90.70.10">
    <property type="entry name" value="Cysteine proteinases"/>
    <property type="match status" value="1"/>
</dbReference>
<proteinExistence type="inferred from homology"/>
<keyword evidence="1" id="KW-0645">Protease</keyword>
<dbReference type="GO" id="GO:0005634">
    <property type="term" value="C:nucleus"/>
    <property type="evidence" value="ECO:0007669"/>
    <property type="project" value="TreeGrafter"/>
</dbReference>
<keyword evidence="5" id="KW-1185">Reference proteome</keyword>
<dbReference type="InterPro" id="IPR028889">
    <property type="entry name" value="USP"/>
</dbReference>
<dbReference type="PANTHER" id="PTHR24006:SF915">
    <property type="entry name" value="UBIQUITIN CARBOXYL-TERMINAL HYDROLASE-RELATED"/>
    <property type="match status" value="1"/>
</dbReference>
<keyword evidence="1" id="KW-0378">Hydrolase</keyword>
<evidence type="ECO:0000256" key="2">
    <source>
        <dbReference type="SAM" id="Coils"/>
    </source>
</evidence>
<dbReference type="Pfam" id="PF00443">
    <property type="entry name" value="UCH"/>
    <property type="match status" value="1"/>
</dbReference>
<accession>A0A9F7R1R0</accession>
<evidence type="ECO:0000259" key="4">
    <source>
        <dbReference type="PROSITE" id="PS50235"/>
    </source>
</evidence>
<dbReference type="InterPro" id="IPR038765">
    <property type="entry name" value="Papain-like_cys_pep_sf"/>
</dbReference>
<feature type="domain" description="USP" evidence="4">
    <location>
        <begin position="429"/>
        <end position="766"/>
    </location>
</feature>
<dbReference type="SUPFAM" id="SSF54001">
    <property type="entry name" value="Cysteine proteinases"/>
    <property type="match status" value="1"/>
</dbReference>
<feature type="compositionally biased region" description="Basic and acidic residues" evidence="3">
    <location>
        <begin position="673"/>
        <end position="698"/>
    </location>
</feature>
<feature type="region of interest" description="Disordered" evidence="3">
    <location>
        <begin position="224"/>
        <end position="316"/>
    </location>
</feature>
<evidence type="ECO:0000256" key="3">
    <source>
        <dbReference type="SAM" id="MobiDB-lite"/>
    </source>
</evidence>
<feature type="coiled-coil region" evidence="2">
    <location>
        <begin position="133"/>
        <end position="167"/>
    </location>
</feature>
<dbReference type="CDD" id="cd02257">
    <property type="entry name" value="Peptidase_C19"/>
    <property type="match status" value="1"/>
</dbReference>
<dbReference type="RefSeq" id="XP_053537170.1">
    <property type="nucleotide sequence ID" value="XM_053681195.1"/>
</dbReference>
<feature type="compositionally biased region" description="Polar residues" evidence="3">
    <location>
        <begin position="8"/>
        <end position="25"/>
    </location>
</feature>
<dbReference type="PROSITE" id="PS00973">
    <property type="entry name" value="USP_2"/>
    <property type="match status" value="1"/>
</dbReference>
<comment type="similarity">
    <text evidence="1">Belongs to the peptidase C19 family.</text>
</comment>
<comment type="catalytic activity">
    <reaction evidence="1">
        <text>Thiol-dependent hydrolysis of ester, thioester, amide, peptide and isopeptide bonds formed by the C-terminal Gly of ubiquitin (a 76-residue protein attached to proteins as an intracellular targeting signal).</text>
        <dbReference type="EC" id="3.4.19.12"/>
    </reaction>
</comment>
<feature type="compositionally biased region" description="Polar residues" evidence="3">
    <location>
        <begin position="244"/>
        <end position="316"/>
    </location>
</feature>
<dbReference type="GO" id="GO:0005829">
    <property type="term" value="C:cytosol"/>
    <property type="evidence" value="ECO:0007669"/>
    <property type="project" value="TreeGrafter"/>
</dbReference>
<feature type="region of interest" description="Disordered" evidence="3">
    <location>
        <begin position="669"/>
        <end position="698"/>
    </location>
</feature>
<dbReference type="InterPro" id="IPR018200">
    <property type="entry name" value="USP_CS"/>
</dbReference>
<dbReference type="EC" id="3.4.19.12" evidence="1"/>
<gene>
    <name evidence="6" type="primary">LOC108267078</name>
</gene>
<dbReference type="GO" id="GO:0006508">
    <property type="term" value="P:proteolysis"/>
    <property type="evidence" value="ECO:0007669"/>
    <property type="project" value="UniProtKB-KW"/>
</dbReference>
<evidence type="ECO:0000256" key="1">
    <source>
        <dbReference type="RuleBase" id="RU366025"/>
    </source>
</evidence>
<sequence length="769" mass="84496">MKLLAGSTLGQTSKTNKKTSPSCNEKSAERKQVSVKLTSNLPGTNLQKFYPLRITSMMVERNKIILYGQEKKTAARKETASNRLNMKTAKVSESPTSKLPGMKFIRVKEAHVRTNLQNSVGTRKKMTMPSQERKAAERKEERKEMTLFNLENEMVKLNKELKELTFSSYMKFIKGVPDPYAFSSNEMMPEGSTNCPTPTASGGTIKRPTPTACCGPIKSLTPTASGGTIKRPTPTASCGPIKSPTPTTSGGTIKSPTPTASWGTIKSQTPTASWGTVKSQTPTASWGTVKSQTPTASWGTVKSRTPTASGRTVKSLTPTASCGTVKRLTPTAYGRTVKGPTPTASWGTVKSPTPTASGRTVNSPIPTASWGTVKSQTPNASWRTIKGQTPILSEGNIQSQSPTPSDGIINIMTPICTLFPDTDSELLPGGLPNYGNSCYVNASLQCLFTAESFCRELSDLLDNSTHTLKDTFLRCFVELSRLRKGSEVEGDSSKDLLLLALIESAAVHKPEFTIDNQNDAHEFLCYCLTQMEESGRKLGWQEDVNPRCPVTSNFKFKMRNIITCSSCGSQQNNKVEVFNHVPMPLKHDSVDQCLSDVVNKLTLLESKCEVCGGESAISRWKFHTLPRFLILQLNRFKMTEYHTVEKLEMPVDITPELQIKCFPHSDTPGIENSRAEARETDRNELVRERQTDTMKDEGGSTSTYRLISVLSHIGSTACYGHYVSECSSGTPTTWKTYDDKLVTLTSETDMLERRLTSAYVLLYERVSTG</sequence>
<keyword evidence="1" id="KW-0833">Ubl conjugation pathway</keyword>
<protein>
    <recommendedName>
        <fullName evidence="1">Ubiquitin carboxyl-terminal hydrolase</fullName>
        <ecNumber evidence="1">3.4.19.12</ecNumber>
    </recommendedName>
</protein>